<comment type="caution">
    <text evidence="5">The sequence shown here is derived from an EMBL/GenBank/DDBJ whole genome shotgun (WGS) entry which is preliminary data.</text>
</comment>
<dbReference type="InterPro" id="IPR051858">
    <property type="entry name" value="WD_repeat_GAD-1"/>
</dbReference>
<feature type="compositionally biased region" description="Basic and acidic residues" evidence="4">
    <location>
        <begin position="62"/>
        <end position="72"/>
    </location>
</feature>
<dbReference type="PROSITE" id="PS50082">
    <property type="entry name" value="WD_REPEATS_2"/>
    <property type="match status" value="2"/>
</dbReference>
<dbReference type="PROSITE" id="PS50294">
    <property type="entry name" value="WD_REPEATS_REGION"/>
    <property type="match status" value="1"/>
</dbReference>
<dbReference type="PANTHER" id="PTHR16017:SF0">
    <property type="entry name" value="WD REPEAT-CONTAINING PROTEIN 70"/>
    <property type="match status" value="1"/>
</dbReference>
<dbReference type="PROSITE" id="PS00678">
    <property type="entry name" value="WD_REPEATS_1"/>
    <property type="match status" value="1"/>
</dbReference>
<sequence length="585" mass="63761">MSSDDDYEVDVPDLAADDPMRAFLPTSFGKKSKETDIAAQIDRSRRVVDRPAPASGAEGQDDEGKLRQEPSKAQDSSDDDSDDSDDSDDDDEFPVSHELVLKTHDRPVTTVSLDPAGGRLATASLDCTVKLHDFAAMTPTTLRAFRTVDPFQTKSSAASTESHPIHHVQFNPLAGGVFLCISAHLQARIISRDGDILTEFVKGDMYLRDMKNTKGHISEITTGTWHPTDKNTCITAGTDSTLRIWDINNKRTQKEVIVFKSKATGAAGRTKMTTVAWGTPAQGGNNIIVAAALDGSLIMYSGNSPFSRPAGEIRDAHKPQTWTGGIDISADGRMVVTRGGDDLIKLWDTRKFTKPLVTVSYPSTSDHYPTSNIKYGPNSTTIITGSATGHLHILNPGNLRAEHVTPITPGSPLITVDWHPKINQIITGSANAETHILYNPTMSTRGAVDVMSRAPKKRHIDDNPEFTMDQSLGMSGDSIVAPGALSGSRKAGVTVSGRSKDPRRPMIPQQTPFQKNQPDEKSIAENIPLARMLHEDPREALLKFADKAQSDPMFTKAWSKTQPTTQYAEISDEEEDGPDKKKARR</sequence>
<protein>
    <recommendedName>
        <fullName evidence="7">WD repeat-containing protein</fullName>
    </recommendedName>
</protein>
<dbReference type="InterPro" id="IPR001680">
    <property type="entry name" value="WD40_rpt"/>
</dbReference>
<dbReference type="InterPro" id="IPR019775">
    <property type="entry name" value="WD40_repeat_CS"/>
</dbReference>
<evidence type="ECO:0000256" key="4">
    <source>
        <dbReference type="SAM" id="MobiDB-lite"/>
    </source>
</evidence>
<evidence type="ECO:0000256" key="3">
    <source>
        <dbReference type="PROSITE-ProRule" id="PRU00221"/>
    </source>
</evidence>
<feature type="compositionally biased region" description="Basic and acidic residues" evidence="4">
    <location>
        <begin position="31"/>
        <end position="49"/>
    </location>
</feature>
<feature type="compositionally biased region" description="Acidic residues" evidence="4">
    <location>
        <begin position="1"/>
        <end position="11"/>
    </location>
</feature>
<dbReference type="Gene3D" id="2.130.10.10">
    <property type="entry name" value="YVTN repeat-like/Quinoprotein amine dehydrogenase"/>
    <property type="match status" value="2"/>
</dbReference>
<evidence type="ECO:0000256" key="2">
    <source>
        <dbReference type="ARBA" id="ARBA00022737"/>
    </source>
</evidence>
<dbReference type="InterPro" id="IPR036322">
    <property type="entry name" value="WD40_repeat_dom_sf"/>
</dbReference>
<dbReference type="EMBL" id="JAZAVJ010000016">
    <property type="protein sequence ID" value="KAK7422418.1"/>
    <property type="molecule type" value="Genomic_DNA"/>
</dbReference>
<feature type="region of interest" description="Disordered" evidence="4">
    <location>
        <begin position="1"/>
        <end position="101"/>
    </location>
</feature>
<evidence type="ECO:0000256" key="1">
    <source>
        <dbReference type="ARBA" id="ARBA00022574"/>
    </source>
</evidence>
<keyword evidence="1 3" id="KW-0853">WD repeat</keyword>
<dbReference type="SUPFAM" id="SSF50978">
    <property type="entry name" value="WD40 repeat-like"/>
    <property type="match status" value="1"/>
</dbReference>
<feature type="region of interest" description="Disordered" evidence="4">
    <location>
        <begin position="483"/>
        <end position="520"/>
    </location>
</feature>
<dbReference type="InterPro" id="IPR015943">
    <property type="entry name" value="WD40/YVTN_repeat-like_dom_sf"/>
</dbReference>
<dbReference type="Pfam" id="PF00400">
    <property type="entry name" value="WD40"/>
    <property type="match status" value="2"/>
</dbReference>
<name>A0ABR1HNU5_9HYPO</name>
<evidence type="ECO:0000313" key="5">
    <source>
        <dbReference type="EMBL" id="KAK7422418.1"/>
    </source>
</evidence>
<evidence type="ECO:0000313" key="6">
    <source>
        <dbReference type="Proteomes" id="UP001498476"/>
    </source>
</evidence>
<feature type="compositionally biased region" description="Acidic residues" evidence="4">
    <location>
        <begin position="76"/>
        <end position="93"/>
    </location>
</feature>
<reference evidence="5 6" key="1">
    <citation type="journal article" date="2025" name="Microbiol. Resour. Announc.">
        <title>Draft genome sequences for Neonectria magnoliae and Neonectria punicea, canker pathogens of Liriodendron tulipifera and Acer saccharum in West Virginia.</title>
        <authorList>
            <person name="Petronek H.M."/>
            <person name="Kasson M.T."/>
            <person name="Metheny A.M."/>
            <person name="Stauder C.M."/>
            <person name="Lovett B."/>
            <person name="Lynch S.C."/>
            <person name="Garnas J.R."/>
            <person name="Kasson L.R."/>
            <person name="Stajich J.E."/>
        </authorList>
    </citation>
    <scope>NUCLEOTIDE SEQUENCE [LARGE SCALE GENOMIC DNA]</scope>
    <source>
        <strain evidence="5 6">NRRL 64653</strain>
    </source>
</reference>
<dbReference type="SMART" id="SM00320">
    <property type="entry name" value="WD40"/>
    <property type="match status" value="5"/>
</dbReference>
<dbReference type="PANTHER" id="PTHR16017">
    <property type="entry name" value="GASTRULATION DEFECTIVE PROTEIN 1-RELATED"/>
    <property type="match status" value="1"/>
</dbReference>
<keyword evidence="2" id="KW-0677">Repeat</keyword>
<organism evidence="5 6">
    <name type="scientific">Neonectria punicea</name>
    <dbReference type="NCBI Taxonomy" id="979145"/>
    <lineage>
        <taxon>Eukaryota</taxon>
        <taxon>Fungi</taxon>
        <taxon>Dikarya</taxon>
        <taxon>Ascomycota</taxon>
        <taxon>Pezizomycotina</taxon>
        <taxon>Sordariomycetes</taxon>
        <taxon>Hypocreomycetidae</taxon>
        <taxon>Hypocreales</taxon>
        <taxon>Nectriaceae</taxon>
        <taxon>Neonectria</taxon>
    </lineage>
</organism>
<evidence type="ECO:0008006" key="7">
    <source>
        <dbReference type="Google" id="ProtNLM"/>
    </source>
</evidence>
<keyword evidence="6" id="KW-1185">Reference proteome</keyword>
<feature type="repeat" description="WD" evidence="3">
    <location>
        <begin position="213"/>
        <end position="255"/>
    </location>
</feature>
<accession>A0ABR1HNU5</accession>
<proteinExistence type="predicted"/>
<gene>
    <name evidence="5" type="ORF">QQX98_001697</name>
</gene>
<feature type="compositionally biased region" description="Polar residues" evidence="4">
    <location>
        <begin position="558"/>
        <end position="568"/>
    </location>
</feature>
<dbReference type="Proteomes" id="UP001498476">
    <property type="component" value="Unassembled WGS sequence"/>
</dbReference>
<feature type="repeat" description="WD" evidence="3">
    <location>
        <begin position="101"/>
        <end position="142"/>
    </location>
</feature>
<feature type="region of interest" description="Disordered" evidence="4">
    <location>
        <begin position="543"/>
        <end position="585"/>
    </location>
</feature>